<evidence type="ECO:0000313" key="2">
    <source>
        <dbReference type="EMBL" id="SGZ06418.1"/>
    </source>
</evidence>
<name>A0A1L0A252_9GAMM</name>
<feature type="region of interest" description="Disordered" evidence="1">
    <location>
        <begin position="1"/>
        <end position="22"/>
    </location>
</feature>
<dbReference type="EMBL" id="FPLD01000080">
    <property type="protein sequence ID" value="SGZ06418.1"/>
    <property type="molecule type" value="Genomic_DNA"/>
</dbReference>
<organism evidence="2 3">
    <name type="scientific">Moritella viscosa</name>
    <dbReference type="NCBI Taxonomy" id="80854"/>
    <lineage>
        <taxon>Bacteria</taxon>
        <taxon>Pseudomonadati</taxon>
        <taxon>Pseudomonadota</taxon>
        <taxon>Gammaproteobacteria</taxon>
        <taxon>Alteromonadales</taxon>
        <taxon>Moritellaceae</taxon>
        <taxon>Moritella</taxon>
    </lineage>
</organism>
<protein>
    <submittedName>
        <fullName evidence="2">Uncharacterized protein</fullName>
    </submittedName>
</protein>
<dbReference type="AlphaFoldDB" id="A0A1L0A252"/>
<sequence length="49" mass="5199">MLGDHSVAVPPDPIPNSVVKRNNADGSVGFPHVRVGHRQAPITIYLGLV</sequence>
<dbReference type="Proteomes" id="UP000183794">
    <property type="component" value="Unassembled WGS sequence"/>
</dbReference>
<accession>A0A1L0A252</accession>
<evidence type="ECO:0000256" key="1">
    <source>
        <dbReference type="SAM" id="MobiDB-lite"/>
    </source>
</evidence>
<reference evidence="2 3" key="1">
    <citation type="submission" date="2016-11" db="EMBL/GenBank/DDBJ databases">
        <authorList>
            <person name="Jaros S."/>
            <person name="Januszkiewicz K."/>
            <person name="Wedrychowicz H."/>
        </authorList>
    </citation>
    <scope>NUCLEOTIDE SEQUENCE [LARGE SCALE GENOMIC DNA]</scope>
    <source>
        <strain evidence="2">NVI 5450</strain>
    </source>
</reference>
<evidence type="ECO:0000313" key="3">
    <source>
        <dbReference type="Proteomes" id="UP000183794"/>
    </source>
</evidence>
<gene>
    <name evidence="2" type="ORF">NVI5450_3052</name>
</gene>
<proteinExistence type="predicted"/>